<dbReference type="Pfam" id="PF00710">
    <property type="entry name" value="Asparaginase"/>
    <property type="match status" value="1"/>
</dbReference>
<protein>
    <submittedName>
        <fullName evidence="6">Asparaginase</fullName>
    </submittedName>
</protein>
<dbReference type="EMBL" id="CP042467">
    <property type="protein sequence ID" value="QED26865.1"/>
    <property type="molecule type" value="Genomic_DNA"/>
</dbReference>
<dbReference type="CDD" id="cd08963">
    <property type="entry name" value="L-asparaginase_I"/>
    <property type="match status" value="1"/>
</dbReference>
<evidence type="ECO:0000256" key="3">
    <source>
        <dbReference type="PROSITE-ProRule" id="PRU10100"/>
    </source>
</evidence>
<dbReference type="KEGG" id="bbae:FRD01_06340"/>
<dbReference type="PIRSF" id="PIRSF500176">
    <property type="entry name" value="L_ASNase"/>
    <property type="match status" value="1"/>
</dbReference>
<dbReference type="PROSITE" id="PS00917">
    <property type="entry name" value="ASN_GLN_ASE_2"/>
    <property type="match status" value="1"/>
</dbReference>
<dbReference type="InterPro" id="IPR027473">
    <property type="entry name" value="L-asparaginase_C"/>
</dbReference>
<dbReference type="InterPro" id="IPR006034">
    <property type="entry name" value="Asparaginase/glutaminase-like"/>
</dbReference>
<feature type="active site" evidence="3">
    <location>
        <position position="84"/>
    </location>
</feature>
<dbReference type="Proteomes" id="UP000321595">
    <property type="component" value="Chromosome"/>
</dbReference>
<dbReference type="InterPro" id="IPR027474">
    <property type="entry name" value="L-asparaginase_N"/>
</dbReference>
<dbReference type="PRINTS" id="PR00139">
    <property type="entry name" value="ASNGLNASE"/>
</dbReference>
<feature type="binding site" evidence="2">
    <location>
        <position position="53"/>
    </location>
    <ligand>
        <name>substrate</name>
    </ligand>
</feature>
<evidence type="ECO:0000259" key="5">
    <source>
        <dbReference type="Pfam" id="PF17763"/>
    </source>
</evidence>
<sequence>MKPRVLLLHTGGTLGMKGTPLEPSGYAATLLSAVPELSKIAEIESQIVANLDSSDVGPAIWGEITRRIATHREDFDGFVIVHGTDTMAYTASALSFSLRGLGKPVVLTGAQRPLAALRTDARRNLADAVELATKDIPEVGICFDGLLLRGCRTTKASAHDYRGFMSADCAPLARLGVDIQLGGHIRRETLEFSPKDAFDPAVLFLHAQPGLNPEVFRRAASVEGVKAVVLAAFGTGTLPTSVNPLAPEIKALINSGTDVLVITTSTGKVDFGLYKNSLDLIDAGAIPGGNMRLEAALTKMMHALANFDSQDLRRQYLVEDIAGEV</sequence>
<evidence type="ECO:0000256" key="1">
    <source>
        <dbReference type="PIRSR" id="PIRSR001220-1"/>
    </source>
</evidence>
<reference evidence="6 7" key="1">
    <citation type="submission" date="2019-08" db="EMBL/GenBank/DDBJ databases">
        <authorList>
            <person name="Liang Q."/>
        </authorList>
    </citation>
    <scope>NUCLEOTIDE SEQUENCE [LARGE SCALE GENOMIC DNA]</scope>
    <source>
        <strain evidence="6 7">V1718</strain>
    </source>
</reference>
<gene>
    <name evidence="6" type="ORF">FRD01_06340</name>
</gene>
<dbReference type="AlphaFoldDB" id="A0A5B8XMW2"/>
<name>A0A5B8XMW2_9DELT</name>
<dbReference type="Gene3D" id="3.40.50.40">
    <property type="match status" value="1"/>
</dbReference>
<dbReference type="PIRSF" id="PIRSF001220">
    <property type="entry name" value="L-ASNase_gatD"/>
    <property type="match status" value="1"/>
</dbReference>
<evidence type="ECO:0000313" key="6">
    <source>
        <dbReference type="EMBL" id="QED26865.1"/>
    </source>
</evidence>
<keyword evidence="7" id="KW-1185">Reference proteome</keyword>
<dbReference type="SFLD" id="SFLDS00057">
    <property type="entry name" value="Glutaminase/Asparaginase"/>
    <property type="match status" value="1"/>
</dbReference>
<dbReference type="PANTHER" id="PTHR11707:SF28">
    <property type="entry name" value="60 KDA LYSOPHOSPHOLIPASE"/>
    <property type="match status" value="1"/>
</dbReference>
<dbReference type="InterPro" id="IPR027475">
    <property type="entry name" value="Asparaginase/glutaminase_AS2"/>
</dbReference>
<organism evidence="6 7">
    <name type="scientific">Microvenator marinus</name>
    <dbReference type="NCBI Taxonomy" id="2600177"/>
    <lineage>
        <taxon>Bacteria</taxon>
        <taxon>Deltaproteobacteria</taxon>
        <taxon>Bradymonadales</taxon>
        <taxon>Microvenatoraceae</taxon>
        <taxon>Microvenator</taxon>
    </lineage>
</organism>
<dbReference type="RefSeq" id="WP_146958550.1">
    <property type="nucleotide sequence ID" value="NZ_CP042467.1"/>
</dbReference>
<dbReference type="PANTHER" id="PTHR11707">
    <property type="entry name" value="L-ASPARAGINASE"/>
    <property type="match status" value="1"/>
</dbReference>
<dbReference type="InterPro" id="IPR041725">
    <property type="entry name" value="L-asparaginase_I"/>
</dbReference>
<dbReference type="SMART" id="SM00870">
    <property type="entry name" value="Asparaginase"/>
    <property type="match status" value="1"/>
</dbReference>
<dbReference type="PROSITE" id="PS51732">
    <property type="entry name" value="ASN_GLN_ASE_3"/>
    <property type="match status" value="1"/>
</dbReference>
<proteinExistence type="predicted"/>
<evidence type="ECO:0000256" key="2">
    <source>
        <dbReference type="PIRSR" id="PIRSR001220-2"/>
    </source>
</evidence>
<evidence type="ECO:0000313" key="7">
    <source>
        <dbReference type="Proteomes" id="UP000321595"/>
    </source>
</evidence>
<dbReference type="OrthoDB" id="9788068at2"/>
<accession>A0A5B8XMW2</accession>
<dbReference type="Pfam" id="PF17763">
    <property type="entry name" value="Asparaginase_C"/>
    <property type="match status" value="1"/>
</dbReference>
<feature type="active site" description="O-isoaspartyl threonine intermediate" evidence="1">
    <location>
        <position position="13"/>
    </location>
</feature>
<dbReference type="Gene3D" id="3.40.50.1170">
    <property type="entry name" value="L-asparaginase, N-terminal domain"/>
    <property type="match status" value="1"/>
</dbReference>
<evidence type="ECO:0000259" key="4">
    <source>
        <dbReference type="Pfam" id="PF00710"/>
    </source>
</evidence>
<dbReference type="InterPro" id="IPR040919">
    <property type="entry name" value="Asparaginase_C"/>
</dbReference>
<dbReference type="InterPro" id="IPR037152">
    <property type="entry name" value="L-asparaginase_N_sf"/>
</dbReference>
<dbReference type="InterPro" id="IPR036152">
    <property type="entry name" value="Asp/glu_Ase-like_sf"/>
</dbReference>
<dbReference type="GO" id="GO:0004067">
    <property type="term" value="F:asparaginase activity"/>
    <property type="evidence" value="ECO:0007669"/>
    <property type="project" value="UniProtKB-UniRule"/>
</dbReference>
<dbReference type="SUPFAM" id="SSF53774">
    <property type="entry name" value="Glutaminase/Asparaginase"/>
    <property type="match status" value="1"/>
</dbReference>
<feature type="binding site" evidence="2">
    <location>
        <begin position="84"/>
        <end position="85"/>
    </location>
    <ligand>
        <name>substrate</name>
    </ligand>
</feature>
<feature type="domain" description="L-asparaginase N-terminal" evidence="4">
    <location>
        <begin position="4"/>
        <end position="180"/>
    </location>
</feature>
<feature type="domain" description="Asparaginase/glutaminase C-terminal" evidence="5">
    <location>
        <begin position="202"/>
        <end position="315"/>
    </location>
</feature>